<protein>
    <recommendedName>
        <fullName evidence="4">Spermidine synthase</fullName>
    </recommendedName>
</protein>
<evidence type="ECO:0000313" key="3">
    <source>
        <dbReference type="Proteomes" id="UP000595663"/>
    </source>
</evidence>
<dbReference type="KEGG" id="ajp:AMJAP_2899"/>
<dbReference type="EMBL" id="AP014545">
    <property type="protein sequence ID" value="BBB27485.1"/>
    <property type="molecule type" value="Genomic_DNA"/>
</dbReference>
<reference evidence="2 3" key="1">
    <citation type="journal article" date="2008" name="Int. J. Syst. Evol. Microbiol.">
        <title>Amphritea japonica sp. nov. and Amphritea balenae sp. nov., isolated from the sediment adjacent to sperm whale carcasses off Kagoshima, Japan.</title>
        <authorList>
            <person name="Miyazaki M."/>
            <person name="Nogi Y."/>
            <person name="Fujiwara Y."/>
            <person name="Kawato M."/>
            <person name="Nagahama T."/>
            <person name="Kubokawa K."/>
            <person name="Horikoshi K."/>
        </authorList>
    </citation>
    <scope>NUCLEOTIDE SEQUENCE [LARGE SCALE GENOMIC DNA]</scope>
    <source>
        <strain evidence="2 3">ATCC BAA-1530</strain>
    </source>
</reference>
<dbReference type="Gene3D" id="3.40.50.150">
    <property type="entry name" value="Vaccinia Virus protein VP39"/>
    <property type="match status" value="1"/>
</dbReference>
<evidence type="ECO:0000256" key="1">
    <source>
        <dbReference type="ARBA" id="ARBA00023115"/>
    </source>
</evidence>
<dbReference type="GO" id="GO:0006596">
    <property type="term" value="P:polyamine biosynthetic process"/>
    <property type="evidence" value="ECO:0007669"/>
    <property type="project" value="UniProtKB-KW"/>
</dbReference>
<dbReference type="Pfam" id="PF01564">
    <property type="entry name" value="Spermine_synth"/>
    <property type="match status" value="1"/>
</dbReference>
<dbReference type="AlphaFoldDB" id="A0A7R6PND8"/>
<evidence type="ECO:0000313" key="2">
    <source>
        <dbReference type="EMBL" id="BBB27485.1"/>
    </source>
</evidence>
<dbReference type="InterPro" id="IPR029063">
    <property type="entry name" value="SAM-dependent_MTases_sf"/>
</dbReference>
<dbReference type="PANTHER" id="PTHR43317:SF1">
    <property type="entry name" value="THERMOSPERMINE SYNTHASE ACAULIS5"/>
    <property type="match status" value="1"/>
</dbReference>
<gene>
    <name evidence="2" type="ORF">AMJAP_2899</name>
</gene>
<keyword evidence="1" id="KW-0620">Polyamine biosynthesis</keyword>
<keyword evidence="3" id="KW-1185">Reference proteome</keyword>
<accession>A0A7R6PND8</accession>
<dbReference type="Proteomes" id="UP000595663">
    <property type="component" value="Chromosome"/>
</dbReference>
<dbReference type="NCBIfam" id="NF037959">
    <property type="entry name" value="MFS_SpdSyn"/>
    <property type="match status" value="1"/>
</dbReference>
<proteinExistence type="predicted"/>
<evidence type="ECO:0008006" key="4">
    <source>
        <dbReference type="Google" id="ProtNLM"/>
    </source>
</evidence>
<dbReference type="CDD" id="cd02440">
    <property type="entry name" value="AdoMet_MTases"/>
    <property type="match status" value="1"/>
</dbReference>
<dbReference type="PANTHER" id="PTHR43317">
    <property type="entry name" value="THERMOSPERMINE SYNTHASE ACAULIS5"/>
    <property type="match status" value="1"/>
</dbReference>
<organism evidence="2 3">
    <name type="scientific">Amphritea japonica ATCC BAA-1530</name>
    <dbReference type="NCBI Taxonomy" id="1278309"/>
    <lineage>
        <taxon>Bacteria</taxon>
        <taxon>Pseudomonadati</taxon>
        <taxon>Pseudomonadota</taxon>
        <taxon>Gammaproteobacteria</taxon>
        <taxon>Oceanospirillales</taxon>
        <taxon>Oceanospirillaceae</taxon>
        <taxon>Amphritea</taxon>
    </lineage>
</organism>
<dbReference type="SUPFAM" id="SSF53335">
    <property type="entry name" value="S-adenosyl-L-methionine-dependent methyltransferases"/>
    <property type="match status" value="1"/>
</dbReference>
<sequence>MQRNIFEAFILELPLNNPPGTEIARYFDEYGPIYIYDDGPFRYLSFGSGGEQSRIEINRPEYPVYQYMQAMLLGLLYQPSPHRVLMLGLGGGSLVQALLSYSEHVMIDVVELRPQVVATAAKYFMLPVSDRLTINVNDALVYLQHANEPQDMIFTDLYTDTGMQHQQLQQEYLQACFRLLNDQGVLILNLWDEGQGFHPLASQQLTELFGNNWLCCTVDSGNLVAFAFRGGKPESNPRTLLNGAKKLEKKLGFPARKLLNRLKEI</sequence>
<name>A0A7R6PND8_9GAMM</name>